<accession>A0AAD5C7F4</accession>
<evidence type="ECO:0000256" key="2">
    <source>
        <dbReference type="ARBA" id="ARBA00022771"/>
    </source>
</evidence>
<protein>
    <recommendedName>
        <fullName evidence="5">FYVE-type domain-containing protein</fullName>
    </recommendedName>
</protein>
<dbReference type="FunFam" id="3.30.40.10:FF:000151">
    <property type="entry name" value="Zinc finger family protein"/>
    <property type="match status" value="1"/>
</dbReference>
<proteinExistence type="predicted"/>
<feature type="domain" description="FYVE-type" evidence="5">
    <location>
        <begin position="195"/>
        <end position="257"/>
    </location>
</feature>
<dbReference type="Pfam" id="PF04366">
    <property type="entry name" value="Ysc84"/>
    <property type="match status" value="1"/>
</dbReference>
<dbReference type="Gene3D" id="3.30.40.10">
    <property type="entry name" value="Zinc/RING finger domain, C3HC4 (zinc finger)"/>
    <property type="match status" value="1"/>
</dbReference>
<evidence type="ECO:0000313" key="7">
    <source>
        <dbReference type="Proteomes" id="UP001206925"/>
    </source>
</evidence>
<sequence length="436" mass="47856">MESNDGGQRRIEETLNSRVYAYHETVSNPLLGCGTKESDEKPELFTVNPMKDGDNKSPLSQHVVEKSSNSCKTLGKYFFYDPPLSEETGVWIPVSVPPMSESEHEEWSRGFCSSVGGIFPDEQKDKELTMWDVVLEMLLAARGKVNSLALGDNVSWISRNLIDQAWKEMAQTITEANFGNVQQILETEPPKWLPDSSAPACMLCNVRFHPIMCTRHHCRFCGGIFCSQCTKGRSLLPVKFRAGETERVCDVCFVRLEAVQTYLMDHVSRASQLPTHDVTDLSSLRSWLNFPWGQSMEYEIYKATNTIQGYSKVGSLRPEKSIPDAILRHAKGLAILTIVKVGMMVTYKIGTGLVIARREDGSWSPPSAISSIGVGWGAQGGGEFADLIIVLRSEDAVKTFSSDVHASFGAGLSAALGIIGRTAEADVRAGTGGYAA</sequence>
<keyword evidence="2 4" id="KW-0863">Zinc-finger</keyword>
<dbReference type="Proteomes" id="UP001206925">
    <property type="component" value="Unassembled WGS sequence"/>
</dbReference>
<dbReference type="PROSITE" id="PS50178">
    <property type="entry name" value="ZF_FYVE"/>
    <property type="match status" value="1"/>
</dbReference>
<dbReference type="InterPro" id="IPR000306">
    <property type="entry name" value="Znf_FYVE"/>
</dbReference>
<evidence type="ECO:0000256" key="4">
    <source>
        <dbReference type="PROSITE-ProRule" id="PRU00091"/>
    </source>
</evidence>
<dbReference type="InterPro" id="IPR051702">
    <property type="entry name" value="SH3_domain_YSC84-like"/>
</dbReference>
<dbReference type="InterPro" id="IPR013083">
    <property type="entry name" value="Znf_RING/FYVE/PHD"/>
</dbReference>
<dbReference type="InterPro" id="IPR007461">
    <property type="entry name" value="Ysc84_actin-binding"/>
</dbReference>
<dbReference type="Pfam" id="PF01363">
    <property type="entry name" value="FYVE"/>
    <property type="match status" value="1"/>
</dbReference>
<dbReference type="SMART" id="SM00064">
    <property type="entry name" value="FYVE"/>
    <property type="match status" value="1"/>
</dbReference>
<keyword evidence="7" id="KW-1185">Reference proteome</keyword>
<dbReference type="InterPro" id="IPR017455">
    <property type="entry name" value="Znf_FYVE-rel"/>
</dbReference>
<evidence type="ECO:0000256" key="1">
    <source>
        <dbReference type="ARBA" id="ARBA00022723"/>
    </source>
</evidence>
<dbReference type="PANTHER" id="PTHR15629">
    <property type="entry name" value="SH3YL1 PROTEIN"/>
    <property type="match status" value="1"/>
</dbReference>
<dbReference type="GO" id="GO:0035091">
    <property type="term" value="F:phosphatidylinositol binding"/>
    <property type="evidence" value="ECO:0007669"/>
    <property type="project" value="TreeGrafter"/>
</dbReference>
<keyword evidence="3" id="KW-0862">Zinc</keyword>
<name>A0AAD5C7F4_AMBAR</name>
<evidence type="ECO:0000256" key="3">
    <source>
        <dbReference type="ARBA" id="ARBA00022833"/>
    </source>
</evidence>
<dbReference type="AlphaFoldDB" id="A0AAD5C7F4"/>
<evidence type="ECO:0000259" key="5">
    <source>
        <dbReference type="PROSITE" id="PS50178"/>
    </source>
</evidence>
<evidence type="ECO:0000313" key="6">
    <source>
        <dbReference type="EMBL" id="KAI7736462.1"/>
    </source>
</evidence>
<dbReference type="GO" id="GO:0008270">
    <property type="term" value="F:zinc ion binding"/>
    <property type="evidence" value="ECO:0007669"/>
    <property type="project" value="UniProtKB-KW"/>
</dbReference>
<feature type="non-terminal residue" evidence="6">
    <location>
        <position position="436"/>
    </location>
</feature>
<organism evidence="6 7">
    <name type="scientific">Ambrosia artemisiifolia</name>
    <name type="common">Common ragweed</name>
    <dbReference type="NCBI Taxonomy" id="4212"/>
    <lineage>
        <taxon>Eukaryota</taxon>
        <taxon>Viridiplantae</taxon>
        <taxon>Streptophyta</taxon>
        <taxon>Embryophyta</taxon>
        <taxon>Tracheophyta</taxon>
        <taxon>Spermatophyta</taxon>
        <taxon>Magnoliopsida</taxon>
        <taxon>eudicotyledons</taxon>
        <taxon>Gunneridae</taxon>
        <taxon>Pentapetalae</taxon>
        <taxon>asterids</taxon>
        <taxon>campanulids</taxon>
        <taxon>Asterales</taxon>
        <taxon>Asteraceae</taxon>
        <taxon>Asteroideae</taxon>
        <taxon>Heliantheae alliance</taxon>
        <taxon>Heliantheae</taxon>
        <taxon>Ambrosia</taxon>
    </lineage>
</organism>
<dbReference type="PANTHER" id="PTHR15629:SF43">
    <property type="entry name" value="RING_FYVE_PHD-TYPE ZINC FINGER FAMILY PROTEIN"/>
    <property type="match status" value="1"/>
</dbReference>
<gene>
    <name evidence="6" type="ORF">M8C21_017594</name>
</gene>
<dbReference type="EMBL" id="JAMZMK010009265">
    <property type="protein sequence ID" value="KAI7736462.1"/>
    <property type="molecule type" value="Genomic_DNA"/>
</dbReference>
<comment type="caution">
    <text evidence="6">The sequence shown here is derived from an EMBL/GenBank/DDBJ whole genome shotgun (WGS) entry which is preliminary data.</text>
</comment>
<reference evidence="6" key="1">
    <citation type="submission" date="2022-06" db="EMBL/GenBank/DDBJ databases">
        <title>Uncovering the hologenomic basis of an extraordinary plant invasion.</title>
        <authorList>
            <person name="Bieker V.C."/>
            <person name="Martin M.D."/>
            <person name="Gilbert T."/>
            <person name="Hodgins K."/>
            <person name="Battlay P."/>
            <person name="Petersen B."/>
            <person name="Wilson J."/>
        </authorList>
    </citation>
    <scope>NUCLEOTIDE SEQUENCE</scope>
    <source>
        <strain evidence="6">AA19_3_7</strain>
        <tissue evidence="6">Leaf</tissue>
    </source>
</reference>
<keyword evidence="1" id="KW-0479">Metal-binding</keyword>
<dbReference type="InterPro" id="IPR011011">
    <property type="entry name" value="Znf_FYVE_PHD"/>
</dbReference>
<dbReference type="SUPFAM" id="SSF57903">
    <property type="entry name" value="FYVE/PHD zinc finger"/>
    <property type="match status" value="1"/>
</dbReference>